<dbReference type="AlphaFoldDB" id="A0A974CN56"/>
<evidence type="ECO:0000313" key="1">
    <source>
        <dbReference type="EMBL" id="OCT76559.1"/>
    </source>
</evidence>
<dbReference type="Proteomes" id="UP000694892">
    <property type="component" value="Chromosome 6L"/>
</dbReference>
<dbReference type="EMBL" id="CM004476">
    <property type="protein sequence ID" value="OCT76559.1"/>
    <property type="molecule type" value="Genomic_DNA"/>
</dbReference>
<gene>
    <name evidence="1" type="ORF">XELAEV_18031762mg</name>
</gene>
<proteinExistence type="predicted"/>
<reference evidence="2" key="1">
    <citation type="journal article" date="2016" name="Nature">
        <title>Genome evolution in the allotetraploid frog Xenopus laevis.</title>
        <authorList>
            <person name="Session A.M."/>
            <person name="Uno Y."/>
            <person name="Kwon T."/>
            <person name="Chapman J.A."/>
            <person name="Toyoda A."/>
            <person name="Takahashi S."/>
            <person name="Fukui A."/>
            <person name="Hikosaka A."/>
            <person name="Suzuki A."/>
            <person name="Kondo M."/>
            <person name="van Heeringen S.J."/>
            <person name="Quigley I."/>
            <person name="Heinz S."/>
            <person name="Ogino H."/>
            <person name="Ochi H."/>
            <person name="Hellsten U."/>
            <person name="Lyons J.B."/>
            <person name="Simakov O."/>
            <person name="Putnam N."/>
            <person name="Stites J."/>
            <person name="Kuroki Y."/>
            <person name="Tanaka T."/>
            <person name="Michiue T."/>
            <person name="Watanabe M."/>
            <person name="Bogdanovic O."/>
            <person name="Lister R."/>
            <person name="Georgiou G."/>
            <person name="Paranjpe S.S."/>
            <person name="van Kruijsbergen I."/>
            <person name="Shu S."/>
            <person name="Carlson J."/>
            <person name="Kinoshita T."/>
            <person name="Ohta Y."/>
            <person name="Mawaribuchi S."/>
            <person name="Jenkins J."/>
            <person name="Grimwood J."/>
            <person name="Schmutz J."/>
            <person name="Mitros T."/>
            <person name="Mozaffari S.V."/>
            <person name="Suzuki Y."/>
            <person name="Haramoto Y."/>
            <person name="Yamamoto T.S."/>
            <person name="Takagi C."/>
            <person name="Heald R."/>
            <person name="Miller K."/>
            <person name="Haudenschild C."/>
            <person name="Kitzman J."/>
            <person name="Nakayama T."/>
            <person name="Izutsu Y."/>
            <person name="Robert J."/>
            <person name="Fortriede J."/>
            <person name="Burns K."/>
            <person name="Lotay V."/>
            <person name="Karimi K."/>
            <person name="Yasuoka Y."/>
            <person name="Dichmann D.S."/>
            <person name="Flajnik M.F."/>
            <person name="Houston D.W."/>
            <person name="Shendure J."/>
            <person name="DuPasquier L."/>
            <person name="Vize P.D."/>
            <person name="Zorn A.M."/>
            <person name="Ito M."/>
            <person name="Marcotte E.M."/>
            <person name="Wallingford J.B."/>
            <person name="Ito Y."/>
            <person name="Asashima M."/>
            <person name="Ueno N."/>
            <person name="Matsuda Y."/>
            <person name="Veenstra G.J."/>
            <person name="Fujiyama A."/>
            <person name="Harland R.M."/>
            <person name="Taira M."/>
            <person name="Rokhsar D.S."/>
        </authorList>
    </citation>
    <scope>NUCLEOTIDE SEQUENCE [LARGE SCALE GENOMIC DNA]</scope>
    <source>
        <strain evidence="2">J</strain>
    </source>
</reference>
<evidence type="ECO:0000313" key="2">
    <source>
        <dbReference type="Proteomes" id="UP000694892"/>
    </source>
</evidence>
<protein>
    <submittedName>
        <fullName evidence="1">Uncharacterized protein</fullName>
    </submittedName>
</protein>
<sequence length="108" mass="12547">MSPWRRRVPHREQDHSRNNLHYKPLKQFCVFSLKSYTNYWPGNNMKAKQEEAVKCESQAAPPSLQNKGSEDPLGTEFQHVSDTLKQRYTPMMGSFPVSKRGMQLCFGN</sequence>
<accession>A0A974CN56</accession>
<name>A0A974CN56_XENLA</name>
<organism evidence="1 2">
    <name type="scientific">Xenopus laevis</name>
    <name type="common">African clawed frog</name>
    <dbReference type="NCBI Taxonomy" id="8355"/>
    <lineage>
        <taxon>Eukaryota</taxon>
        <taxon>Metazoa</taxon>
        <taxon>Chordata</taxon>
        <taxon>Craniata</taxon>
        <taxon>Vertebrata</taxon>
        <taxon>Euteleostomi</taxon>
        <taxon>Amphibia</taxon>
        <taxon>Batrachia</taxon>
        <taxon>Anura</taxon>
        <taxon>Pipoidea</taxon>
        <taxon>Pipidae</taxon>
        <taxon>Xenopodinae</taxon>
        <taxon>Xenopus</taxon>
        <taxon>Xenopus</taxon>
    </lineage>
</organism>